<comment type="caution">
    <text evidence="2">The sequence shown here is derived from an EMBL/GenBank/DDBJ whole genome shotgun (WGS) entry which is preliminary data.</text>
</comment>
<keyword evidence="3" id="KW-1185">Reference proteome</keyword>
<feature type="region of interest" description="Disordered" evidence="1">
    <location>
        <begin position="1"/>
        <end position="20"/>
    </location>
</feature>
<feature type="compositionally biased region" description="Pro residues" evidence="1">
    <location>
        <begin position="78"/>
        <end position="92"/>
    </location>
</feature>
<dbReference type="EMBL" id="CAUYUJ010000447">
    <property type="protein sequence ID" value="CAK0790565.1"/>
    <property type="molecule type" value="Genomic_DNA"/>
</dbReference>
<dbReference type="Proteomes" id="UP001189429">
    <property type="component" value="Unassembled WGS sequence"/>
</dbReference>
<evidence type="ECO:0000313" key="2">
    <source>
        <dbReference type="EMBL" id="CAK0790565.1"/>
    </source>
</evidence>
<reference evidence="2" key="1">
    <citation type="submission" date="2023-10" db="EMBL/GenBank/DDBJ databases">
        <authorList>
            <person name="Chen Y."/>
            <person name="Shah S."/>
            <person name="Dougan E. K."/>
            <person name="Thang M."/>
            <person name="Chan C."/>
        </authorList>
    </citation>
    <scope>NUCLEOTIDE SEQUENCE [LARGE SCALE GENOMIC DNA]</scope>
</reference>
<proteinExistence type="predicted"/>
<sequence>MAAKPVGGRASDGGGPGQAMHGVYDATVDYEDKNDNGEIQGYYVHVSRHQRVTNLSTTWQWFSVDEYDDKFQRDSGIKPPPSHFPACSPPTISPREKCEQWPRISEDGPTVNRYSAGFGACENGELWQGAVHGREIGRF</sequence>
<evidence type="ECO:0000256" key="1">
    <source>
        <dbReference type="SAM" id="MobiDB-lite"/>
    </source>
</evidence>
<name>A0ABN9PGQ9_9DINO</name>
<evidence type="ECO:0000313" key="3">
    <source>
        <dbReference type="Proteomes" id="UP001189429"/>
    </source>
</evidence>
<gene>
    <name evidence="2" type="ORF">PCOR1329_LOCUS1822</name>
</gene>
<organism evidence="2 3">
    <name type="scientific">Prorocentrum cordatum</name>
    <dbReference type="NCBI Taxonomy" id="2364126"/>
    <lineage>
        <taxon>Eukaryota</taxon>
        <taxon>Sar</taxon>
        <taxon>Alveolata</taxon>
        <taxon>Dinophyceae</taxon>
        <taxon>Prorocentrales</taxon>
        <taxon>Prorocentraceae</taxon>
        <taxon>Prorocentrum</taxon>
    </lineage>
</organism>
<accession>A0ABN9PGQ9</accession>
<feature type="region of interest" description="Disordered" evidence="1">
    <location>
        <begin position="72"/>
        <end position="96"/>
    </location>
</feature>
<protein>
    <submittedName>
        <fullName evidence="2">Uncharacterized protein</fullName>
    </submittedName>
</protein>